<dbReference type="AlphaFoldDB" id="A0A556QQ15"/>
<dbReference type="OrthoDB" id="185319at2"/>
<proteinExistence type="predicted"/>
<keyword evidence="2" id="KW-0808">Transferase</keyword>
<gene>
    <name evidence="2" type="ORF">FPL22_05140</name>
</gene>
<keyword evidence="3" id="KW-1185">Reference proteome</keyword>
<name>A0A556QQ15_9BACT</name>
<sequence>MKKVLIISPHFAPTNAPDMQRARLAIPYLKEHGWEPVVLAIAPEFIEGGVLDPLLEATYPADTRIIRVRGISPKLTRWLGIGSLWLRCGRAFRIAGEKLLAKEKFDLVFFTTTQFDAFKLGPLWKRKFGVPYVLDYQDPWVNDYYERTRTKPPGGALKFAFAQWRARQQEPETLRESSGVVAVSDAYGRNLAAHYPWFSANQVRLLPFGAAAKDIATARQHTPAKPVVDFNDGCFHHIYAGRCGPDMSISLTTIFRAFKNFREHNPQKAASIRFHFIGTDYAPPPLGREWAMPIARAEGVADHVTEHCYRVPYFDALYYLVKADALLAVGSNDPTYSASKIFPYILAERPMIVVFNRHSPVLAFAKQADCGERFSFDNADDIDEIARQIEDVWFNQDHMHLVREPNVTAFLPFTAESMTTQLVSCFNSAVSASNEQ</sequence>
<comment type="caution">
    <text evidence="2">The sequence shown here is derived from an EMBL/GenBank/DDBJ whole genome shotgun (WGS) entry which is preliminary data.</text>
</comment>
<protein>
    <submittedName>
        <fullName evidence="2">Glycosyltransferase family 4 protein</fullName>
    </submittedName>
</protein>
<dbReference type="RefSeq" id="WP_144229033.1">
    <property type="nucleotide sequence ID" value="NZ_CBCRVV010000002.1"/>
</dbReference>
<evidence type="ECO:0000313" key="3">
    <source>
        <dbReference type="Proteomes" id="UP000315648"/>
    </source>
</evidence>
<dbReference type="GO" id="GO:0016757">
    <property type="term" value="F:glycosyltransferase activity"/>
    <property type="evidence" value="ECO:0007669"/>
    <property type="project" value="UniProtKB-ARBA"/>
</dbReference>
<reference evidence="2 3" key="1">
    <citation type="submission" date="2019-07" db="EMBL/GenBank/DDBJ databases">
        <title>Description of 53C-WASEF.</title>
        <authorList>
            <person name="Pitt A."/>
            <person name="Hahn M.W."/>
        </authorList>
    </citation>
    <scope>NUCLEOTIDE SEQUENCE [LARGE SCALE GENOMIC DNA]</scope>
    <source>
        <strain evidence="2 3">53C-WASEF</strain>
    </source>
</reference>
<dbReference type="InterPro" id="IPR028098">
    <property type="entry name" value="Glyco_trans_4-like_N"/>
</dbReference>
<dbReference type="EMBL" id="VMBG01000001">
    <property type="protein sequence ID" value="TSJ78692.1"/>
    <property type="molecule type" value="Genomic_DNA"/>
</dbReference>
<feature type="domain" description="Glycosyltransferase subfamily 4-like N-terminal" evidence="1">
    <location>
        <begin position="28"/>
        <end position="209"/>
    </location>
</feature>
<dbReference type="SUPFAM" id="SSF53756">
    <property type="entry name" value="UDP-Glycosyltransferase/glycogen phosphorylase"/>
    <property type="match status" value="1"/>
</dbReference>
<evidence type="ECO:0000259" key="1">
    <source>
        <dbReference type="Pfam" id="PF13579"/>
    </source>
</evidence>
<dbReference type="Pfam" id="PF13579">
    <property type="entry name" value="Glyco_trans_4_4"/>
    <property type="match status" value="1"/>
</dbReference>
<organism evidence="2 3">
    <name type="scientific">Rariglobus hedericola</name>
    <dbReference type="NCBI Taxonomy" id="2597822"/>
    <lineage>
        <taxon>Bacteria</taxon>
        <taxon>Pseudomonadati</taxon>
        <taxon>Verrucomicrobiota</taxon>
        <taxon>Opitutia</taxon>
        <taxon>Opitutales</taxon>
        <taxon>Opitutaceae</taxon>
        <taxon>Rariglobus</taxon>
    </lineage>
</organism>
<dbReference type="Gene3D" id="3.40.50.2000">
    <property type="entry name" value="Glycogen Phosphorylase B"/>
    <property type="match status" value="1"/>
</dbReference>
<dbReference type="Proteomes" id="UP000315648">
    <property type="component" value="Unassembled WGS sequence"/>
</dbReference>
<evidence type="ECO:0000313" key="2">
    <source>
        <dbReference type="EMBL" id="TSJ78692.1"/>
    </source>
</evidence>
<accession>A0A556QQ15</accession>